<dbReference type="CDD" id="cd16037">
    <property type="entry name" value="sulfatase_like"/>
    <property type="match status" value="1"/>
</dbReference>
<evidence type="ECO:0000256" key="2">
    <source>
        <dbReference type="ARBA" id="ARBA00022801"/>
    </source>
</evidence>
<dbReference type="GO" id="GO:0046872">
    <property type="term" value="F:metal ion binding"/>
    <property type="evidence" value="ECO:0007669"/>
    <property type="project" value="UniProtKB-KW"/>
</dbReference>
<feature type="domain" description="Sulfatase N-terminal" evidence="3">
    <location>
        <begin position="5"/>
        <end position="343"/>
    </location>
</feature>
<evidence type="ECO:0000256" key="1">
    <source>
        <dbReference type="ARBA" id="ARBA00022723"/>
    </source>
</evidence>
<keyword evidence="5" id="KW-1185">Reference proteome</keyword>
<dbReference type="GO" id="GO:0005737">
    <property type="term" value="C:cytoplasm"/>
    <property type="evidence" value="ECO:0007669"/>
    <property type="project" value="TreeGrafter"/>
</dbReference>
<dbReference type="PANTHER" id="PTHR45953">
    <property type="entry name" value="IDURONATE 2-SULFATASE"/>
    <property type="match status" value="1"/>
</dbReference>
<dbReference type="Gene3D" id="3.40.720.10">
    <property type="entry name" value="Alkaline Phosphatase, subunit A"/>
    <property type="match status" value="1"/>
</dbReference>
<gene>
    <name evidence="4" type="ORF">FB558_3426</name>
</gene>
<accession>A0A543DNN6</accession>
<comment type="caution">
    <text evidence="4">The sequence shown here is derived from an EMBL/GenBank/DDBJ whole genome shotgun (WGS) entry which is preliminary data.</text>
</comment>
<dbReference type="GO" id="GO:0008484">
    <property type="term" value="F:sulfuric ester hydrolase activity"/>
    <property type="evidence" value="ECO:0007669"/>
    <property type="project" value="TreeGrafter"/>
</dbReference>
<evidence type="ECO:0000313" key="5">
    <source>
        <dbReference type="Proteomes" id="UP000315677"/>
    </source>
</evidence>
<reference evidence="4 5" key="1">
    <citation type="submission" date="2019-06" db="EMBL/GenBank/DDBJ databases">
        <title>Sequencing the genomes of 1000 actinobacteria strains.</title>
        <authorList>
            <person name="Klenk H.-P."/>
        </authorList>
    </citation>
    <scope>NUCLEOTIDE SEQUENCE [LARGE SCALE GENOMIC DNA]</scope>
    <source>
        <strain evidence="4 5">DSM 45301</strain>
    </source>
</reference>
<keyword evidence="1" id="KW-0479">Metal-binding</keyword>
<dbReference type="OrthoDB" id="9777306at2"/>
<dbReference type="RefSeq" id="WP_142054617.1">
    <property type="nucleotide sequence ID" value="NZ_VFPA01000002.1"/>
</dbReference>
<dbReference type="Pfam" id="PF00884">
    <property type="entry name" value="Sulfatase"/>
    <property type="match status" value="1"/>
</dbReference>
<dbReference type="Proteomes" id="UP000315677">
    <property type="component" value="Unassembled WGS sequence"/>
</dbReference>
<dbReference type="InterPro" id="IPR000917">
    <property type="entry name" value="Sulfatase_N"/>
</dbReference>
<dbReference type="PANTHER" id="PTHR45953:SF1">
    <property type="entry name" value="IDURONATE 2-SULFATASE"/>
    <property type="match status" value="1"/>
</dbReference>
<keyword evidence="2" id="KW-0378">Hydrolase</keyword>
<organism evidence="4 5">
    <name type="scientific">Pseudonocardia kunmingensis</name>
    <dbReference type="NCBI Taxonomy" id="630975"/>
    <lineage>
        <taxon>Bacteria</taxon>
        <taxon>Bacillati</taxon>
        <taxon>Actinomycetota</taxon>
        <taxon>Actinomycetes</taxon>
        <taxon>Pseudonocardiales</taxon>
        <taxon>Pseudonocardiaceae</taxon>
        <taxon>Pseudonocardia</taxon>
    </lineage>
</organism>
<dbReference type="SUPFAM" id="SSF53649">
    <property type="entry name" value="Alkaline phosphatase-like"/>
    <property type="match status" value="1"/>
</dbReference>
<dbReference type="InterPro" id="IPR017850">
    <property type="entry name" value="Alkaline_phosphatase_core_sf"/>
</dbReference>
<name>A0A543DNN6_9PSEU</name>
<evidence type="ECO:0000313" key="4">
    <source>
        <dbReference type="EMBL" id="TQM10903.1"/>
    </source>
</evidence>
<sequence>MTRPPSIVVVLSDEHAAAATGAYGHPVVRTPNLDRLAEQGLLFENAYCTSPMCVPSRLSLLSGRYVHEIDAWDNGVVPDASFRSWGHHLRPAGYESVLVGRTHFNGPDRLLGFDRRLSDDLDFWVDHDGRPPARTPGWRRGSNSHVTECGAGEHVHTRHDVATTDQALDHLRQRATDTDETPFLLYVGYMHPHFPLVAPREFAGWYDPAHVPLPPTWQDPPEQQHPVIARLRYGFHNEEPLSPDQVRLATASYWALVSHLDSQVGRLLAAIDGSRLRENTVVVYTSDHGEMAGHHGIWQKQCFYEPAVRVPLLLRLPGHRAPARVTGDVSLVDLLPTLRDLAGLPVDPELPGRSLCGRPDLPPRPAFAEYHAQGMVDGGFMLKRGRYKYCSYVGHRPQLFDLDTDPWERTDLADDPAYADLLADLAGQMERIVSPDVADRRAKADQRRRLGG</sequence>
<evidence type="ECO:0000259" key="3">
    <source>
        <dbReference type="Pfam" id="PF00884"/>
    </source>
</evidence>
<proteinExistence type="predicted"/>
<dbReference type="EMBL" id="VFPA01000002">
    <property type="protein sequence ID" value="TQM10903.1"/>
    <property type="molecule type" value="Genomic_DNA"/>
</dbReference>
<dbReference type="AlphaFoldDB" id="A0A543DNN6"/>
<protein>
    <submittedName>
        <fullName evidence="4">Choline-sulfatase</fullName>
    </submittedName>
</protein>